<dbReference type="Proteomes" id="UP000095283">
    <property type="component" value="Unplaced"/>
</dbReference>
<dbReference type="WBParaSite" id="Hba_08893">
    <property type="protein sequence ID" value="Hba_08893"/>
    <property type="gene ID" value="Hba_08893"/>
</dbReference>
<sequence length="2845" mass="330154">MEIYCSEIDYSSVCNYGFQFVLPRPYKGISILQEQVHYWGAMNSGNQNSHWSSFEISEDSRNTNNYTGNSSVNTFDFGFSDLYHEDFNLGSDFNDAPSLDDIQVTPMDDPPRRKEENHDAVNVTSTTFSAGLGIQLGRSTAQSNLVGRQHSIRFEQPHNELSGCASSSGCSDQEFISNYVIGNVYKGADYPANIFPNRTSYDNFTEIPSFQEDMQQQKVSMHVVTTDTMKSQEQQSFERQFFLPSFNQHQFETSQFNQTVQDNIKTNISNDSVTPIVIATKHHSIDHQMTMTQNTSHQSGGFQNQTQRNEEIPYESTTVFNTSNIASYSGSCNRFTSSTHDKTIPYGQDALYNPHIAHSETDTQQTQQYFDNQCIPLWEDDSLANNVFNNLPSSMQRTEYRQKEHVHKGNIQYQRTIPVINVTDHTGKIDGQNTVRQHGNSNLPNANFISPYQPDLGANEIIEIVDEGNVRQLNINNNGSTFSIPNTSRLQQMNTDKGYREVLLQEQDMKRLQRIEQHPLVKEKQHQYGNEQHHIQMEQQQHFDFEKQHFQMGQQYVQLGQQHLQIEQQQHLHIGQLQHLQTGQQQHQQVEHHQLDVVGQQQHLQDRQNNHKQREQKYLQVEQQQLLQMGQESHHPSHLIQHHLQIQHSNQQKQQLLNLGQQQNPQKLLCTQYDAQQKQRQVQEKHFSEVEQLGQLQPNFVLQDLQLGQHQYVKREQQKHEEKTYQVEQKQEQQRKIDQEQRRLLFSVKNERYQSNVVKNTNHQTNIFEVNQDQRGNQLCFQQDAVQQQFLYHQTGDQKIIAHMQYENTKSILPATVYSGGIIQNNSNQYVQDNFISPQDVNFGIASYIPNDALYEKDLHSRSKFSTQYNKHSDEQYHKYDNPSIKELLVAPNQQPVTSASISLNIPIQHPTTNVEIMLNENSTYLQGSSRRSLINQVEKQAHEPSINCQSVESSLEKLLESSKYVTSPSLSCKMPSAYETDDMNFEISGLKENSQYIADFSTTQIEEPRSIFEYSMDLQSIPFQNNTKDSLVITSTQSHLDLQSGVSDIPSSSCNKPFEFTSAAASSRPSSVASDLFRELDFPLDCGDFCEWFLAENLNSLGDAATIEPFESVRPSSVMNRLEDLNFVDSNTLKEDKFAIKRGRGRPRKNIVESESLKNYSAETSGNISASMKCLEPDKRERSRKPPFLSVSMEGIKSSDYSVKHELQCRSRPMDRSHREKKTRSTERERLLDIAKRKPDVSSSLIGGCEPLTLYDRAKTNQRGAARQANERLKASRNREIEELNSSYLKPPLVCEKKTSPLKKATKLSPRTTDKTKKSTTVRQHGEITENNVYEVKKVKTKDDCIKHIAREEDKIETSICKQFNKKSNKASTCYTWKDKNYSNGFLLIPKISYVAKTNGKSEQNDVQIGLIISDLYEAEHEIIKQQNTQGNVIFMNTINEYNIPCTSNVLATDLIFPSDQVPFSETQEVSTTYDGSTGWNLAGLDLETLEELREWMLFDFPPPLLHVPPVPVLLPSQVKAQMRSDHKQDTVDAELKEISWPKPNEYTTGKTFDGFQNWFPKQIKVSQHDYLDLPILFEPPLSREEFYAEYLKPMNELYMKTIKEKKRHIFTPWPKPDVKYSFTCDLLPIRTVKCGHSLPYLDLCNQILSCKPRIKERDPLDDHYLRVLKERKERQITVSNVIESIVNRVLFLEDWPIIPKQQFSILYHGRLEESIIHHTPELVPAYLNIHTRHPKIDEIYTVDISLERDDSYEITKIYVEFQKEYCCEQLCLFENSKELYFEMIIQAETCEKIIPISRKYSSSLAVSDIDVMKTYQSEYSSTTTTFDIATMDRKMLSVSTVNYKLSSSLLVNESIERTIAYSHMETSSLNIFDIHADMQRNHRITKDATFVNVLKNLEFFSCYIIDLNINLINKEVNNGIEKLLPVQVYAEDSLHIFTVQVIRRRQMEVKQHSIVRNIALGDFASFSVCSHVFCITEKQPSIKRNKGCEFIYPIAREKTVSFHMATTRFSRKRKMERADAIVVKKLALEDQVGFIVAVMDNQNQNNFREVTIMKDPRLPIKIARSVKEVEKKWIILAKYCQIPKITPSVDQMSLAVLLQDLFANAMKIENTMTMKDLNDFITHQTHIFGFQFQKYTLADIEAKLNLELLSNFHVWDEFVKKSHARRAKYGVDRERLATLFLFLGSPRLPLFGRPWRQWLSPLTYKSTSTLANNLAICCRQITLSGMDDLEYSSQACKLWWVFMMCRDVVPWSVYPALTRRQLFMFVRLLEVLSDIKKPAFCFYPPRQFFEAVRLMMEHPKIHTIPKDIYHPDVTTFVSLKKSNEFRVFDIGHSLPDILCYWMDDMDRLDGYLHGDICIAHFDNNMFPSQTEWIWMNYGRDVQRLVFPKYTKEEIINKIDDYLTDSKISLNLRKKISLFKNALEIDQNLNKSSIDLMPFDLLDPFALSPTFIDHIPISEQFQKDFHDAICQALINKNQLHHQLLRKKDIVNLLKWNKRTSESIVIINFVNILKMLFSWKDLAIVKNYHTKLIIVHFTVYQLHVLINWGRVLHHHSSNVLLITILSILSTPILLGECLEKKLIYLQNSSTAHSAHKLFGAGRATTIISSNNFNIHKISKNLQSTPSTSSYVKDVERNFNTEKYIYIYNMMVEYAENLVLIYIYILLLDFLELIHSAISIALPRLLSIRLIEFRLCYTNVLTSSTTMMKHQLRVLGKRRWVEIHKRRYDKELFNKFIRTKDISEVKMFEKINLLKAEQDMEHILGITRAEAREMEISALRDSRTPLFNSYYLKDVDKWDSRCVSQVPFVTVDATNSVAFHHSSGLVLEPAYAYMTQMKWGYEKGMI</sequence>
<organism evidence="2 3">
    <name type="scientific">Heterorhabditis bacteriophora</name>
    <name type="common">Entomopathogenic nematode worm</name>
    <dbReference type="NCBI Taxonomy" id="37862"/>
    <lineage>
        <taxon>Eukaryota</taxon>
        <taxon>Metazoa</taxon>
        <taxon>Ecdysozoa</taxon>
        <taxon>Nematoda</taxon>
        <taxon>Chromadorea</taxon>
        <taxon>Rhabditida</taxon>
        <taxon>Rhabditina</taxon>
        <taxon>Rhabditomorpha</taxon>
        <taxon>Strongyloidea</taxon>
        <taxon>Heterorhabditidae</taxon>
        <taxon>Heterorhabditis</taxon>
    </lineage>
</organism>
<name>A0A1I7WUT1_HETBA</name>
<proteinExistence type="predicted"/>
<reference evidence="3" key="1">
    <citation type="submission" date="2016-11" db="UniProtKB">
        <authorList>
            <consortium name="WormBaseParasite"/>
        </authorList>
    </citation>
    <scope>IDENTIFICATION</scope>
</reference>
<keyword evidence="2" id="KW-1185">Reference proteome</keyword>
<evidence type="ECO:0000313" key="3">
    <source>
        <dbReference type="WBParaSite" id="Hba_08893"/>
    </source>
</evidence>
<evidence type="ECO:0000256" key="1">
    <source>
        <dbReference type="SAM" id="MobiDB-lite"/>
    </source>
</evidence>
<evidence type="ECO:0000313" key="2">
    <source>
        <dbReference type="Proteomes" id="UP000095283"/>
    </source>
</evidence>
<accession>A0A1I7WUT1</accession>
<feature type="region of interest" description="Disordered" evidence="1">
    <location>
        <begin position="1306"/>
        <end position="1325"/>
    </location>
</feature>
<protein>
    <submittedName>
        <fullName evidence="3">C2H2-type domain-containing protein</fullName>
    </submittedName>
</protein>